<keyword evidence="2" id="KW-0472">Membrane</keyword>
<evidence type="ECO:0000313" key="3">
    <source>
        <dbReference type="EMBL" id="QGZ64880.1"/>
    </source>
</evidence>
<keyword evidence="2" id="KW-1133">Transmembrane helix</keyword>
<gene>
    <name evidence="3" type="ORF">FAZ98_24020</name>
</gene>
<dbReference type="AlphaFoldDB" id="A0A7Z2JJ07"/>
<feature type="transmembrane region" description="Helical" evidence="2">
    <location>
        <begin position="113"/>
        <end position="139"/>
    </location>
</feature>
<sequence length="149" mass="15705">MMSPPAHVPAPEPESGSRSAAPTRAQRVAVGFALLGVPLVWAAHVLLCQWLAATTCTGGVVQRNAQSWSVVHGTLAVFSALAFALSLAGALAARRVLREATRFAAPQRETFRFLAWCGTAVAIAFTVALMFTICVLFALPLERLCGALS</sequence>
<feature type="transmembrane region" description="Helical" evidence="2">
    <location>
        <begin position="28"/>
        <end position="52"/>
    </location>
</feature>
<protein>
    <submittedName>
        <fullName evidence="3">Uncharacterized protein</fullName>
    </submittedName>
</protein>
<dbReference type="RefSeq" id="WP_158954746.1">
    <property type="nucleotide sequence ID" value="NZ_CP046915.1"/>
</dbReference>
<keyword evidence="2" id="KW-0812">Transmembrane</keyword>
<dbReference type="KEGG" id="pacs:FAZ98_24020"/>
<accession>A0A7Z2JJ07</accession>
<name>A0A7Z2JJ07_9BURK</name>
<dbReference type="EMBL" id="CP046915">
    <property type="protein sequence ID" value="QGZ64880.1"/>
    <property type="molecule type" value="Genomic_DNA"/>
</dbReference>
<keyword evidence="4" id="KW-1185">Reference proteome</keyword>
<feature type="compositionally biased region" description="Pro residues" evidence="1">
    <location>
        <begin position="1"/>
        <end position="12"/>
    </location>
</feature>
<evidence type="ECO:0000256" key="2">
    <source>
        <dbReference type="SAM" id="Phobius"/>
    </source>
</evidence>
<dbReference type="Proteomes" id="UP000433577">
    <property type="component" value="Chromosome 3"/>
</dbReference>
<proteinExistence type="predicted"/>
<evidence type="ECO:0000256" key="1">
    <source>
        <dbReference type="SAM" id="MobiDB-lite"/>
    </source>
</evidence>
<reference evidence="3 4" key="1">
    <citation type="submission" date="2019-12" db="EMBL/GenBank/DDBJ databases">
        <title>Paraburkholderia acidiphila 7Q-K02 sp. nov and Paraburkholderia acidisoli DHF22 sp. nov., two strains isolated from forest soil.</title>
        <authorList>
            <person name="Gao Z."/>
            <person name="Qiu L."/>
        </authorList>
    </citation>
    <scope>NUCLEOTIDE SEQUENCE [LARGE SCALE GENOMIC DNA]</scope>
    <source>
        <strain evidence="3 4">DHF22</strain>
    </source>
</reference>
<evidence type="ECO:0000313" key="4">
    <source>
        <dbReference type="Proteomes" id="UP000433577"/>
    </source>
</evidence>
<dbReference type="OrthoDB" id="9099205at2"/>
<organism evidence="3 4">
    <name type="scientific">Paraburkholderia acidisoli</name>
    <dbReference type="NCBI Taxonomy" id="2571748"/>
    <lineage>
        <taxon>Bacteria</taxon>
        <taxon>Pseudomonadati</taxon>
        <taxon>Pseudomonadota</taxon>
        <taxon>Betaproteobacteria</taxon>
        <taxon>Burkholderiales</taxon>
        <taxon>Burkholderiaceae</taxon>
        <taxon>Paraburkholderia</taxon>
    </lineage>
</organism>
<feature type="transmembrane region" description="Helical" evidence="2">
    <location>
        <begin position="72"/>
        <end position="93"/>
    </location>
</feature>
<feature type="region of interest" description="Disordered" evidence="1">
    <location>
        <begin position="1"/>
        <end position="20"/>
    </location>
</feature>